<reference evidence="6 7" key="1">
    <citation type="submission" date="2013-04" db="EMBL/GenBank/DDBJ databases">
        <title>The Genome Sequence of Treponema maltophilum ATCC 51939.</title>
        <authorList>
            <consortium name="The Broad Institute Genomics Platform"/>
            <person name="Earl A."/>
            <person name="Ward D."/>
            <person name="Feldgarden M."/>
            <person name="Gevers D."/>
            <person name="Leonetti C."/>
            <person name="Blanton J.M."/>
            <person name="Dewhirst F.E."/>
            <person name="Izard J."/>
            <person name="Walker B."/>
            <person name="Young S."/>
            <person name="Zeng Q."/>
            <person name="Gargeya S."/>
            <person name="Fitzgerald M."/>
            <person name="Haas B."/>
            <person name="Abouelleil A."/>
            <person name="Allen A.W."/>
            <person name="Alvarado L."/>
            <person name="Arachchi H.M."/>
            <person name="Berlin A.M."/>
            <person name="Chapman S.B."/>
            <person name="Gainer-Dewar J."/>
            <person name="Goldberg J."/>
            <person name="Griggs A."/>
            <person name="Gujja S."/>
            <person name="Hansen M."/>
            <person name="Howarth C."/>
            <person name="Imamovic A."/>
            <person name="Ireland A."/>
            <person name="Larimer J."/>
            <person name="McCowan C."/>
            <person name="Murphy C."/>
            <person name="Pearson M."/>
            <person name="Poon T.W."/>
            <person name="Priest M."/>
            <person name="Roberts A."/>
            <person name="Saif S."/>
            <person name="Shea T."/>
            <person name="Sisk P."/>
            <person name="Sykes S."/>
            <person name="Wortman J."/>
            <person name="Nusbaum C."/>
            <person name="Birren B."/>
        </authorList>
    </citation>
    <scope>NUCLEOTIDE SEQUENCE [LARGE SCALE GENOMIC DNA]</scope>
    <source>
        <strain evidence="6 7">ATCC 51939</strain>
    </source>
</reference>
<dbReference type="HOGENOM" id="CLU_027634_7_1_12"/>
<evidence type="ECO:0000259" key="5">
    <source>
        <dbReference type="Pfam" id="PF00294"/>
    </source>
</evidence>
<comment type="caution">
    <text evidence="6">The sequence shown here is derived from an EMBL/GenBank/DDBJ whole genome shotgun (WGS) entry which is preliminary data.</text>
</comment>
<dbReference type="InterPro" id="IPR002139">
    <property type="entry name" value="Ribo/fructo_kinase"/>
</dbReference>
<dbReference type="InterPro" id="IPR029056">
    <property type="entry name" value="Ribokinase-like"/>
</dbReference>
<feature type="domain" description="Carbohydrate kinase PfkB" evidence="5">
    <location>
        <begin position="1"/>
        <end position="294"/>
    </location>
</feature>
<keyword evidence="7" id="KW-1185">Reference proteome</keyword>
<dbReference type="PATRIC" id="fig|1125699.3.peg.1204"/>
<keyword evidence="3 4" id="KW-0418">Kinase</keyword>
<gene>
    <name evidence="6" type="ORF">HMPREF9194_01184</name>
</gene>
<accession>S3L251</accession>
<evidence type="ECO:0000256" key="3">
    <source>
        <dbReference type="ARBA" id="ARBA00022777"/>
    </source>
</evidence>
<dbReference type="Proteomes" id="UP000014541">
    <property type="component" value="Unassembled WGS sequence"/>
</dbReference>
<dbReference type="eggNOG" id="COG0524">
    <property type="taxonomic scope" value="Bacteria"/>
</dbReference>
<evidence type="ECO:0000313" key="7">
    <source>
        <dbReference type="Proteomes" id="UP000014541"/>
    </source>
</evidence>
<dbReference type="InterPro" id="IPR002173">
    <property type="entry name" value="Carboh/pur_kinase_PfkB_CS"/>
</dbReference>
<dbReference type="AlphaFoldDB" id="S3L251"/>
<dbReference type="PROSITE" id="PS00584">
    <property type="entry name" value="PFKB_KINASES_2"/>
    <property type="match status" value="1"/>
</dbReference>
<dbReference type="PANTHER" id="PTHR10584:SF166">
    <property type="entry name" value="RIBOKINASE"/>
    <property type="match status" value="1"/>
</dbReference>
<sequence length="297" mass="32289">MKDVLVIGSTVADVVIHIEELPQESQAVHISSQTIQLGGCAYNVSAALARAGVPYTLCSPVGTGIYGDFVRKSLKEKNIPIFADIKDFDNGCCYCLIDKTGERTFMSRHGAEYVFYSERMNDVDLARADSVYVCGLEIEEPSGEDLVRWLENTFEPGSVGRHAVKKRLYFAPSPRICRIPLERMERVFALNPILHLNKEEALSFTGEADAELAAKSLFNATKNAVVITLGKDGALCRESEDLCYTVPVPLLQTRSENTNGAGDAHMGALIAAIKKGKPLNEAVKDANEAACALVCAN</sequence>
<dbReference type="RefSeq" id="WP_016525470.1">
    <property type="nucleotide sequence ID" value="NZ_KE332518.1"/>
</dbReference>
<dbReference type="PANTHER" id="PTHR10584">
    <property type="entry name" value="SUGAR KINASE"/>
    <property type="match status" value="1"/>
</dbReference>
<protein>
    <recommendedName>
        <fullName evidence="5">Carbohydrate kinase PfkB domain-containing protein</fullName>
    </recommendedName>
</protein>
<dbReference type="Pfam" id="PF00294">
    <property type="entry name" value="PfkB"/>
    <property type="match status" value="1"/>
</dbReference>
<evidence type="ECO:0000256" key="4">
    <source>
        <dbReference type="RuleBase" id="RU003704"/>
    </source>
</evidence>
<dbReference type="GO" id="GO:0006796">
    <property type="term" value="P:phosphate-containing compound metabolic process"/>
    <property type="evidence" value="ECO:0007669"/>
    <property type="project" value="UniProtKB-ARBA"/>
</dbReference>
<evidence type="ECO:0000313" key="6">
    <source>
        <dbReference type="EMBL" id="EPF30859.1"/>
    </source>
</evidence>
<dbReference type="GO" id="GO:0005829">
    <property type="term" value="C:cytosol"/>
    <property type="evidence" value="ECO:0007669"/>
    <property type="project" value="TreeGrafter"/>
</dbReference>
<keyword evidence="2 4" id="KW-0808">Transferase</keyword>
<dbReference type="OrthoDB" id="9775849at2"/>
<evidence type="ECO:0000256" key="1">
    <source>
        <dbReference type="ARBA" id="ARBA00010688"/>
    </source>
</evidence>
<dbReference type="PRINTS" id="PR00990">
    <property type="entry name" value="RIBOKINASE"/>
</dbReference>
<dbReference type="SUPFAM" id="SSF53613">
    <property type="entry name" value="Ribokinase-like"/>
    <property type="match status" value="1"/>
</dbReference>
<comment type="similarity">
    <text evidence="1 4">Belongs to the carbohydrate kinase PfkB family.</text>
</comment>
<dbReference type="GO" id="GO:0016301">
    <property type="term" value="F:kinase activity"/>
    <property type="evidence" value="ECO:0007669"/>
    <property type="project" value="UniProtKB-KW"/>
</dbReference>
<dbReference type="InterPro" id="IPR011611">
    <property type="entry name" value="PfkB_dom"/>
</dbReference>
<organism evidence="6 7">
    <name type="scientific">Treponema maltophilum ATCC 51939</name>
    <dbReference type="NCBI Taxonomy" id="1125699"/>
    <lineage>
        <taxon>Bacteria</taxon>
        <taxon>Pseudomonadati</taxon>
        <taxon>Spirochaetota</taxon>
        <taxon>Spirochaetia</taxon>
        <taxon>Spirochaetales</taxon>
        <taxon>Treponemataceae</taxon>
        <taxon>Treponema</taxon>
    </lineage>
</organism>
<evidence type="ECO:0000256" key="2">
    <source>
        <dbReference type="ARBA" id="ARBA00022679"/>
    </source>
</evidence>
<name>S3L251_TREMA</name>
<dbReference type="EMBL" id="ATFF01000006">
    <property type="protein sequence ID" value="EPF30859.1"/>
    <property type="molecule type" value="Genomic_DNA"/>
</dbReference>
<dbReference type="Gene3D" id="3.40.1190.20">
    <property type="match status" value="1"/>
</dbReference>
<proteinExistence type="inferred from homology"/>
<dbReference type="STRING" id="1125699.HMPREF9194_01184"/>